<dbReference type="GO" id="GO:0019288">
    <property type="term" value="P:isopentenyl diphosphate biosynthetic process, methylerythritol 4-phosphate pathway"/>
    <property type="evidence" value="ECO:0007669"/>
    <property type="project" value="TreeGrafter"/>
</dbReference>
<dbReference type="SUPFAM" id="SSF52922">
    <property type="entry name" value="TK C-terminal domain-like"/>
    <property type="match status" value="1"/>
</dbReference>
<dbReference type="InterPro" id="IPR033248">
    <property type="entry name" value="Transketolase_C"/>
</dbReference>
<evidence type="ECO:0000256" key="1">
    <source>
        <dbReference type="ARBA" id="ARBA00001946"/>
    </source>
</evidence>
<dbReference type="EMBL" id="CAEZSU010000171">
    <property type="protein sequence ID" value="CAB4559734.1"/>
    <property type="molecule type" value="Genomic_DNA"/>
</dbReference>
<dbReference type="Gene3D" id="3.40.50.920">
    <property type="match status" value="1"/>
</dbReference>
<dbReference type="AlphaFoldDB" id="A0A6J6D8V1"/>
<evidence type="ECO:0000313" key="6">
    <source>
        <dbReference type="EMBL" id="CAB4559734.1"/>
    </source>
</evidence>
<dbReference type="InterPro" id="IPR009014">
    <property type="entry name" value="Transketo_C/PFOR_II"/>
</dbReference>
<comment type="subunit">
    <text evidence="2">Homodimer.</text>
</comment>
<dbReference type="InterPro" id="IPR005477">
    <property type="entry name" value="Dxylulose-5-P_synthase"/>
</dbReference>
<dbReference type="GO" id="GO:0008661">
    <property type="term" value="F:1-deoxy-D-xylulose-5-phosphate synthase activity"/>
    <property type="evidence" value="ECO:0007669"/>
    <property type="project" value="InterPro"/>
</dbReference>
<dbReference type="GO" id="GO:0016114">
    <property type="term" value="P:terpenoid biosynthetic process"/>
    <property type="evidence" value="ECO:0007669"/>
    <property type="project" value="InterPro"/>
</dbReference>
<keyword evidence="3" id="KW-0808">Transferase</keyword>
<keyword evidence="4" id="KW-0786">Thiamine pyrophosphate</keyword>
<evidence type="ECO:0000256" key="4">
    <source>
        <dbReference type="ARBA" id="ARBA00023052"/>
    </source>
</evidence>
<accession>A0A6J6D8V1</accession>
<sequence length="123" mass="12760">MLDAAEIAAEQLEAQGISVTVWDARVVKPLDPAMIDDAARHPFVITVEDGLREGGVGMTVSDLVSERTIGATEPRVRVLGIPSQYIAHGKPDAILADLGLDAAGITASALSMIRTGNSTPAPS</sequence>
<comment type="cofactor">
    <cofactor evidence="1">
        <name>Mg(2+)</name>
        <dbReference type="ChEBI" id="CHEBI:18420"/>
    </cofactor>
</comment>
<feature type="domain" description="Transketolase C-terminal" evidence="5">
    <location>
        <begin position="1"/>
        <end position="105"/>
    </location>
</feature>
<organism evidence="6">
    <name type="scientific">freshwater metagenome</name>
    <dbReference type="NCBI Taxonomy" id="449393"/>
    <lineage>
        <taxon>unclassified sequences</taxon>
        <taxon>metagenomes</taxon>
        <taxon>ecological metagenomes</taxon>
    </lineage>
</organism>
<dbReference type="GO" id="GO:0005829">
    <property type="term" value="C:cytosol"/>
    <property type="evidence" value="ECO:0007669"/>
    <property type="project" value="TreeGrafter"/>
</dbReference>
<dbReference type="Pfam" id="PF02780">
    <property type="entry name" value="Transketolase_C"/>
    <property type="match status" value="1"/>
</dbReference>
<evidence type="ECO:0000256" key="3">
    <source>
        <dbReference type="ARBA" id="ARBA00022679"/>
    </source>
</evidence>
<protein>
    <submittedName>
        <fullName evidence="6">Unannotated protein</fullName>
    </submittedName>
</protein>
<evidence type="ECO:0000256" key="2">
    <source>
        <dbReference type="ARBA" id="ARBA00011738"/>
    </source>
</evidence>
<evidence type="ECO:0000259" key="5">
    <source>
        <dbReference type="Pfam" id="PF02780"/>
    </source>
</evidence>
<reference evidence="6" key="1">
    <citation type="submission" date="2020-05" db="EMBL/GenBank/DDBJ databases">
        <authorList>
            <person name="Chiriac C."/>
            <person name="Salcher M."/>
            <person name="Ghai R."/>
            <person name="Kavagutti S V."/>
        </authorList>
    </citation>
    <scope>NUCLEOTIDE SEQUENCE</scope>
</reference>
<name>A0A6J6D8V1_9ZZZZ</name>
<dbReference type="PANTHER" id="PTHR43322">
    <property type="entry name" value="1-D-DEOXYXYLULOSE 5-PHOSPHATE SYNTHASE-RELATED"/>
    <property type="match status" value="1"/>
</dbReference>
<gene>
    <name evidence="6" type="ORF">UFOPK1495_01419</name>
</gene>
<proteinExistence type="predicted"/>
<dbReference type="PANTHER" id="PTHR43322:SF5">
    <property type="entry name" value="1-DEOXY-D-XYLULOSE-5-PHOSPHATE SYNTHASE, CHLOROPLASTIC"/>
    <property type="match status" value="1"/>
</dbReference>